<name>A0ABU1X1P6_SPHXE</name>
<sequence length="155" mass="17044">MGRWLDLAKEIDGRATAGQDGAIVPNVPIVLTPSPRDLFRSWDKSVASLDPDKPLGGYAPDRWQRIVRDCDRLIADFGKGAASLGWSTLDLFGFPAGDCDTTGGLAWRLDGGRIIAMDGHVATYRWPFSDRTSRYAKSYLAELASPFVPVWELSE</sequence>
<dbReference type="Proteomes" id="UP001267638">
    <property type="component" value="Unassembled WGS sequence"/>
</dbReference>
<reference evidence="1 2" key="1">
    <citation type="submission" date="2023-07" db="EMBL/GenBank/DDBJ databases">
        <title>Sorghum-associated microbial communities from plants grown in Nebraska, USA.</title>
        <authorList>
            <person name="Schachtman D."/>
        </authorList>
    </citation>
    <scope>NUCLEOTIDE SEQUENCE [LARGE SCALE GENOMIC DNA]</scope>
    <source>
        <strain evidence="1 2">4256</strain>
    </source>
</reference>
<gene>
    <name evidence="1" type="ORF">J2W40_002196</name>
</gene>
<accession>A0ABU1X1P6</accession>
<dbReference type="EMBL" id="JAVDWV010000009">
    <property type="protein sequence ID" value="MDR7155369.1"/>
    <property type="molecule type" value="Genomic_DNA"/>
</dbReference>
<protein>
    <submittedName>
        <fullName evidence="1">Uncharacterized protein</fullName>
    </submittedName>
</protein>
<evidence type="ECO:0000313" key="2">
    <source>
        <dbReference type="Proteomes" id="UP001267638"/>
    </source>
</evidence>
<evidence type="ECO:0000313" key="1">
    <source>
        <dbReference type="EMBL" id="MDR7155369.1"/>
    </source>
</evidence>
<comment type="caution">
    <text evidence="1">The sequence shown here is derived from an EMBL/GenBank/DDBJ whole genome shotgun (WGS) entry which is preliminary data.</text>
</comment>
<keyword evidence="2" id="KW-1185">Reference proteome</keyword>
<organism evidence="1 2">
    <name type="scientific">Sphingobium xenophagum</name>
    <dbReference type="NCBI Taxonomy" id="121428"/>
    <lineage>
        <taxon>Bacteria</taxon>
        <taxon>Pseudomonadati</taxon>
        <taxon>Pseudomonadota</taxon>
        <taxon>Alphaproteobacteria</taxon>
        <taxon>Sphingomonadales</taxon>
        <taxon>Sphingomonadaceae</taxon>
        <taxon>Sphingobium</taxon>
    </lineage>
</organism>
<proteinExistence type="predicted"/>
<dbReference type="RefSeq" id="WP_310224602.1">
    <property type="nucleotide sequence ID" value="NZ_JAVDWV010000009.1"/>
</dbReference>